<feature type="domain" description="WCX" evidence="2">
    <location>
        <begin position="268"/>
        <end position="321"/>
    </location>
</feature>
<dbReference type="PANTHER" id="PTHR34580">
    <property type="match status" value="1"/>
</dbReference>
<dbReference type="PANTHER" id="PTHR34580:SF1">
    <property type="entry name" value="PROTEIN PAFC"/>
    <property type="match status" value="1"/>
</dbReference>
<dbReference type="RefSeq" id="WP_156203373.1">
    <property type="nucleotide sequence ID" value="NZ_CP046457.1"/>
</dbReference>
<dbReference type="InterPro" id="IPR057727">
    <property type="entry name" value="WCX_dom"/>
</dbReference>
<proteinExistence type="predicted"/>
<dbReference type="Pfam" id="PF25583">
    <property type="entry name" value="WCX"/>
    <property type="match status" value="1"/>
</dbReference>
<accession>A0A6I6DJ29</accession>
<dbReference type="AlphaFoldDB" id="A0A6I6DJ29"/>
<organism evidence="3 4">
    <name type="scientific">Candidatus Syntrophocurvum alkaliphilum</name>
    <dbReference type="NCBI Taxonomy" id="2293317"/>
    <lineage>
        <taxon>Bacteria</taxon>
        <taxon>Bacillati</taxon>
        <taxon>Bacillota</taxon>
        <taxon>Clostridia</taxon>
        <taxon>Eubacteriales</taxon>
        <taxon>Syntrophomonadaceae</taxon>
        <taxon>Candidatus Syntrophocurvum</taxon>
    </lineage>
</organism>
<evidence type="ECO:0000313" key="4">
    <source>
        <dbReference type="Proteomes" id="UP000426444"/>
    </source>
</evidence>
<dbReference type="Proteomes" id="UP000426444">
    <property type="component" value="Chromosome"/>
</dbReference>
<evidence type="ECO:0000259" key="2">
    <source>
        <dbReference type="Pfam" id="PF25583"/>
    </source>
</evidence>
<dbReference type="InterPro" id="IPR026881">
    <property type="entry name" value="WYL_dom"/>
</dbReference>
<protein>
    <submittedName>
        <fullName evidence="3">Uncharacterized protein</fullName>
    </submittedName>
</protein>
<name>A0A6I6DJ29_9FIRM</name>
<dbReference type="PROSITE" id="PS52050">
    <property type="entry name" value="WYL"/>
    <property type="match status" value="1"/>
</dbReference>
<dbReference type="InterPro" id="IPR051534">
    <property type="entry name" value="CBASS_pafABC_assoc_protein"/>
</dbReference>
<evidence type="ECO:0000259" key="1">
    <source>
        <dbReference type="Pfam" id="PF13280"/>
    </source>
</evidence>
<evidence type="ECO:0000313" key="3">
    <source>
        <dbReference type="EMBL" id="QGT99481.1"/>
    </source>
</evidence>
<feature type="domain" description="WYL" evidence="1">
    <location>
        <begin position="154"/>
        <end position="220"/>
    </location>
</feature>
<sequence>MRDFKESSANKSFRIISLFEKLCQGEVINKKETAIKYQVNERTIQRDLEELRAYFSENYISDKPVELIYSNSKKGYILDKHDNYWLLPDEILAMSRILLESRAFPKQDLEDIVNKIIIQCEPTKRKQITEIISNELFHYIPVKHGKSIFNILWDISIAIKKQKAISIEYSSLASTTAAKRNLQPVGIVFSEYYFYLIAYFDEHIYEFPTIYRIDRIKDYTIKDEHFHIPYCDRFEEGEFRKRVQFMQTGKLLKIKFKYWGKSIEAILDRLPTAKVIEQYEEGKYILEAEVFGQGIKMWFLSQGDCLEVLEPKEFREEMKETTFKMKQLYK</sequence>
<reference evidence="4" key="1">
    <citation type="journal article" date="2019" name="Microbiology">
        <title>Complete Genome Sequence of an Uncultured Bacterium of the Candidate Phylum Bipolaricaulota.</title>
        <authorList>
            <person name="Kadnikov V.V."/>
            <person name="Mardanov A.V."/>
            <person name="Beletsky A.V."/>
            <person name="Frank Y.A."/>
            <person name="Karnachuk O.V."/>
            <person name="Ravin N.V."/>
        </authorList>
    </citation>
    <scope>NUCLEOTIDE SEQUENCE [LARGE SCALE GENOMIC DNA]</scope>
</reference>
<keyword evidence="4" id="KW-1185">Reference proteome</keyword>
<dbReference type="KEGG" id="salq:SYNTR_0888"/>
<dbReference type="EMBL" id="CP046457">
    <property type="protein sequence ID" value="QGT99481.1"/>
    <property type="molecule type" value="Genomic_DNA"/>
</dbReference>
<dbReference type="OrthoDB" id="86031at2"/>
<dbReference type="Pfam" id="PF13280">
    <property type="entry name" value="WYL"/>
    <property type="match status" value="1"/>
</dbReference>
<gene>
    <name evidence="3" type="ORF">SYNTR_0888</name>
</gene>